<comment type="subcellular location">
    <subcellularLocation>
        <location evidence="1">Membrane</location>
        <topology evidence="1">Multi-pass membrane protein</topology>
    </subcellularLocation>
</comment>
<dbReference type="PANTHER" id="PTHR46022:SF1">
    <property type="entry name" value="PROTEIN PATCHED"/>
    <property type="match status" value="1"/>
</dbReference>
<dbReference type="PANTHER" id="PTHR46022">
    <property type="entry name" value="PROTEIN PATCHED"/>
    <property type="match status" value="1"/>
</dbReference>
<evidence type="ECO:0000313" key="9">
    <source>
        <dbReference type="Proteomes" id="UP000887013"/>
    </source>
</evidence>
<keyword evidence="3 7" id="KW-0812">Transmembrane</keyword>
<protein>
    <submittedName>
        <fullName evidence="8">Protein patched 1</fullName>
    </submittedName>
</protein>
<gene>
    <name evidence="8" type="primary">Ptch1_0</name>
    <name evidence="8" type="ORF">NPIL_535801</name>
</gene>
<comment type="caution">
    <text evidence="8">The sequence shown here is derived from an EMBL/GenBank/DDBJ whole genome shotgun (WGS) entry which is preliminary data.</text>
</comment>
<dbReference type="GO" id="GO:0097108">
    <property type="term" value="F:hedgehog family protein binding"/>
    <property type="evidence" value="ECO:0007669"/>
    <property type="project" value="TreeGrafter"/>
</dbReference>
<evidence type="ECO:0000256" key="2">
    <source>
        <dbReference type="ARBA" id="ARBA00005585"/>
    </source>
</evidence>
<dbReference type="EMBL" id="BMAW01041567">
    <property type="protein sequence ID" value="GFS29404.1"/>
    <property type="molecule type" value="Genomic_DNA"/>
</dbReference>
<keyword evidence="9" id="KW-1185">Reference proteome</keyword>
<evidence type="ECO:0000256" key="7">
    <source>
        <dbReference type="SAM" id="Phobius"/>
    </source>
</evidence>
<feature type="transmembrane region" description="Helical" evidence="7">
    <location>
        <begin position="80"/>
        <end position="104"/>
    </location>
</feature>
<feature type="non-terminal residue" evidence="8">
    <location>
        <position position="1"/>
    </location>
</feature>
<reference evidence="8" key="1">
    <citation type="submission" date="2020-08" db="EMBL/GenBank/DDBJ databases">
        <title>Multicomponent nature underlies the extraordinary mechanical properties of spider dragline silk.</title>
        <authorList>
            <person name="Kono N."/>
            <person name="Nakamura H."/>
            <person name="Mori M."/>
            <person name="Yoshida Y."/>
            <person name="Ohtoshi R."/>
            <person name="Malay A.D."/>
            <person name="Moran D.A.P."/>
            <person name="Tomita M."/>
            <person name="Numata K."/>
            <person name="Arakawa K."/>
        </authorList>
    </citation>
    <scope>NUCLEOTIDE SEQUENCE</scope>
</reference>
<keyword evidence="5 7" id="KW-0472">Membrane</keyword>
<dbReference type="OrthoDB" id="6435441at2759"/>
<comment type="similarity">
    <text evidence="2">Belongs to the patched family.</text>
</comment>
<organism evidence="8 9">
    <name type="scientific">Nephila pilipes</name>
    <name type="common">Giant wood spider</name>
    <name type="synonym">Nephila maculata</name>
    <dbReference type="NCBI Taxonomy" id="299642"/>
    <lineage>
        <taxon>Eukaryota</taxon>
        <taxon>Metazoa</taxon>
        <taxon>Ecdysozoa</taxon>
        <taxon>Arthropoda</taxon>
        <taxon>Chelicerata</taxon>
        <taxon>Arachnida</taxon>
        <taxon>Araneae</taxon>
        <taxon>Araneomorphae</taxon>
        <taxon>Entelegynae</taxon>
        <taxon>Araneoidea</taxon>
        <taxon>Nephilidae</taxon>
        <taxon>Nephila</taxon>
    </lineage>
</organism>
<dbReference type="GO" id="GO:0005119">
    <property type="term" value="F:smoothened binding"/>
    <property type="evidence" value="ECO:0007669"/>
    <property type="project" value="TreeGrafter"/>
</dbReference>
<dbReference type="Proteomes" id="UP000887013">
    <property type="component" value="Unassembled WGS sequence"/>
</dbReference>
<evidence type="ECO:0000256" key="3">
    <source>
        <dbReference type="ARBA" id="ARBA00022692"/>
    </source>
</evidence>
<accession>A0A8X6I3N8</accession>
<sequence>MISEQKPKTLSNQGTRVSHCKASLRPDCDQLTRTSWGDASLAYAQIQKGRAAGNKRSLCFRIQFQSLLTILGCYIYKRKALFFFMSTIPIVCLCMTLMSSFTAWDLTKLWVL</sequence>
<name>A0A8X6I3N8_NEPPI</name>
<proteinExistence type="inferred from homology"/>
<dbReference type="GO" id="GO:0008158">
    <property type="term" value="F:hedgehog receptor activity"/>
    <property type="evidence" value="ECO:0007669"/>
    <property type="project" value="TreeGrafter"/>
</dbReference>
<keyword evidence="6" id="KW-0325">Glycoprotein</keyword>
<evidence type="ECO:0000256" key="4">
    <source>
        <dbReference type="ARBA" id="ARBA00022989"/>
    </source>
</evidence>
<evidence type="ECO:0000256" key="5">
    <source>
        <dbReference type="ARBA" id="ARBA00023136"/>
    </source>
</evidence>
<evidence type="ECO:0000313" key="8">
    <source>
        <dbReference type="EMBL" id="GFS29404.1"/>
    </source>
</evidence>
<dbReference type="GO" id="GO:0045879">
    <property type="term" value="P:negative regulation of smoothened signaling pathway"/>
    <property type="evidence" value="ECO:0007669"/>
    <property type="project" value="TreeGrafter"/>
</dbReference>
<evidence type="ECO:0000256" key="6">
    <source>
        <dbReference type="ARBA" id="ARBA00023180"/>
    </source>
</evidence>
<keyword evidence="4 7" id="KW-1133">Transmembrane helix</keyword>
<dbReference type="AlphaFoldDB" id="A0A8X6I3N8"/>
<evidence type="ECO:0000256" key="1">
    <source>
        <dbReference type="ARBA" id="ARBA00004141"/>
    </source>
</evidence>
<dbReference type="GO" id="GO:0005886">
    <property type="term" value="C:plasma membrane"/>
    <property type="evidence" value="ECO:0007669"/>
    <property type="project" value="TreeGrafter"/>
</dbReference>